<dbReference type="Proteomes" id="UP000494183">
    <property type="component" value="Unassembled WGS sequence"/>
</dbReference>
<dbReference type="EMBL" id="CADILH010000001">
    <property type="protein sequence ID" value="CAB3930005.1"/>
    <property type="molecule type" value="Genomic_DNA"/>
</dbReference>
<proteinExistence type="predicted"/>
<sequence length="91" mass="9810">MGACEKCEAIITNRRDAPGHENLISLGVVRSFGQAQRNVQHEAFTCAACGTDWDYLHDKRDPASGWRRCGADAGEQIEPVQEPLARAAGGA</sequence>
<keyword evidence="2" id="KW-1185">Reference proteome</keyword>
<evidence type="ECO:0000313" key="2">
    <source>
        <dbReference type="Proteomes" id="UP000494183"/>
    </source>
</evidence>
<evidence type="ECO:0000313" key="1">
    <source>
        <dbReference type="EMBL" id="CAB3930005.1"/>
    </source>
</evidence>
<name>A0A6S7EX50_9BURK</name>
<gene>
    <name evidence="1" type="ORF">LMG6000_01058</name>
</gene>
<dbReference type="RefSeq" id="WP_063640024.1">
    <property type="nucleotide sequence ID" value="NZ_CADILL010000011.1"/>
</dbReference>
<reference evidence="1 2" key="1">
    <citation type="submission" date="2020-04" db="EMBL/GenBank/DDBJ databases">
        <authorList>
            <person name="De Canck E."/>
        </authorList>
    </citation>
    <scope>NUCLEOTIDE SEQUENCE [LARGE SCALE GENOMIC DNA]</scope>
    <source>
        <strain evidence="1 2">LMG 6000</strain>
    </source>
</reference>
<organism evidence="1 2">
    <name type="scientific">Achromobacter insolitus</name>
    <dbReference type="NCBI Taxonomy" id="217204"/>
    <lineage>
        <taxon>Bacteria</taxon>
        <taxon>Pseudomonadati</taxon>
        <taxon>Pseudomonadota</taxon>
        <taxon>Betaproteobacteria</taxon>
        <taxon>Burkholderiales</taxon>
        <taxon>Alcaligenaceae</taxon>
        <taxon>Achromobacter</taxon>
    </lineage>
</organism>
<dbReference type="AlphaFoldDB" id="A0A6S7EX50"/>
<accession>A0A6S7EX50</accession>
<protein>
    <submittedName>
        <fullName evidence="1">Uncharacterized protein</fullName>
    </submittedName>
</protein>